<dbReference type="Proteomes" id="UP001431783">
    <property type="component" value="Unassembled WGS sequence"/>
</dbReference>
<evidence type="ECO:0000313" key="4">
    <source>
        <dbReference type="EMBL" id="KAK9879434.1"/>
    </source>
</evidence>
<keyword evidence="2" id="KW-0812">Transmembrane</keyword>
<dbReference type="Pfam" id="PF08205">
    <property type="entry name" value="C2-set_2"/>
    <property type="match status" value="1"/>
</dbReference>
<evidence type="ECO:0000259" key="3">
    <source>
        <dbReference type="Pfam" id="PF08205"/>
    </source>
</evidence>
<sequence>MQVIPEGNPTIEGLRDRYLVGDYLVATCSSGLGDPKPTISWYLNRQLVNSKSVKDLSQRAGSSYHDDDKVKLRRTTVQLRLPLDKKLTANKSSSTIELSCLQSMDNLGTTSIYPRNTTRLVRVTTDEQQVKNQKLYGVFGCATSVSATSMIVVYVLIAWNFLF</sequence>
<accession>A0AAW1UJ46</accession>
<feature type="transmembrane region" description="Helical" evidence="2">
    <location>
        <begin position="135"/>
        <end position="162"/>
    </location>
</feature>
<comment type="caution">
    <text evidence="4">The sequence shown here is derived from an EMBL/GenBank/DDBJ whole genome shotgun (WGS) entry which is preliminary data.</text>
</comment>
<evidence type="ECO:0000256" key="1">
    <source>
        <dbReference type="ARBA" id="ARBA00023157"/>
    </source>
</evidence>
<dbReference type="InterPro" id="IPR013162">
    <property type="entry name" value="CD80_C2-set"/>
</dbReference>
<dbReference type="InterPro" id="IPR013783">
    <property type="entry name" value="Ig-like_fold"/>
</dbReference>
<reference evidence="4 5" key="1">
    <citation type="submission" date="2023-03" db="EMBL/GenBank/DDBJ databases">
        <title>Genome insight into feeding habits of ladybird beetles.</title>
        <authorList>
            <person name="Li H.-S."/>
            <person name="Huang Y.-H."/>
            <person name="Pang H."/>
        </authorList>
    </citation>
    <scope>NUCLEOTIDE SEQUENCE [LARGE SCALE GENOMIC DNA]</scope>
    <source>
        <strain evidence="4">SYSU_2023b</strain>
        <tissue evidence="4">Whole body</tissue>
    </source>
</reference>
<keyword evidence="2" id="KW-1133">Transmembrane helix</keyword>
<keyword evidence="5" id="KW-1185">Reference proteome</keyword>
<feature type="domain" description="CD80-like immunoglobulin C2-set" evidence="3">
    <location>
        <begin position="23"/>
        <end position="52"/>
    </location>
</feature>
<evidence type="ECO:0000313" key="5">
    <source>
        <dbReference type="Proteomes" id="UP001431783"/>
    </source>
</evidence>
<protein>
    <recommendedName>
        <fullName evidence="3">CD80-like immunoglobulin C2-set domain-containing protein</fullName>
    </recommendedName>
</protein>
<dbReference type="PANTHER" id="PTHR21261">
    <property type="entry name" value="BEAT PROTEIN"/>
    <property type="match status" value="1"/>
</dbReference>
<gene>
    <name evidence="4" type="ORF">WA026_006504</name>
</gene>
<proteinExistence type="predicted"/>
<keyword evidence="2" id="KW-0472">Membrane</keyword>
<evidence type="ECO:0000256" key="2">
    <source>
        <dbReference type="SAM" id="Phobius"/>
    </source>
</evidence>
<dbReference type="PANTHER" id="PTHR21261:SF15">
    <property type="entry name" value="BEATEN PATH IIIA, ISOFORM D-RELATED"/>
    <property type="match status" value="1"/>
</dbReference>
<organism evidence="4 5">
    <name type="scientific">Henosepilachna vigintioctopunctata</name>
    <dbReference type="NCBI Taxonomy" id="420089"/>
    <lineage>
        <taxon>Eukaryota</taxon>
        <taxon>Metazoa</taxon>
        <taxon>Ecdysozoa</taxon>
        <taxon>Arthropoda</taxon>
        <taxon>Hexapoda</taxon>
        <taxon>Insecta</taxon>
        <taxon>Pterygota</taxon>
        <taxon>Neoptera</taxon>
        <taxon>Endopterygota</taxon>
        <taxon>Coleoptera</taxon>
        <taxon>Polyphaga</taxon>
        <taxon>Cucujiformia</taxon>
        <taxon>Coccinelloidea</taxon>
        <taxon>Coccinellidae</taxon>
        <taxon>Epilachninae</taxon>
        <taxon>Epilachnini</taxon>
        <taxon>Henosepilachna</taxon>
    </lineage>
</organism>
<name>A0AAW1UJ46_9CUCU</name>
<keyword evidence="1" id="KW-1015">Disulfide bond</keyword>
<dbReference type="Gene3D" id="2.60.40.10">
    <property type="entry name" value="Immunoglobulins"/>
    <property type="match status" value="1"/>
</dbReference>
<dbReference type="AlphaFoldDB" id="A0AAW1UJ46"/>
<dbReference type="EMBL" id="JARQZJ010000062">
    <property type="protein sequence ID" value="KAK9879434.1"/>
    <property type="molecule type" value="Genomic_DNA"/>
</dbReference>